<dbReference type="AlphaFoldDB" id="A0A174F2V7"/>
<protein>
    <submittedName>
        <fullName evidence="1">Phage major tail protein, phi13 family</fullName>
    </submittedName>
</protein>
<dbReference type="EMBL" id="CYZV01000024">
    <property type="protein sequence ID" value="CUO44041.1"/>
    <property type="molecule type" value="Genomic_DNA"/>
</dbReference>
<dbReference type="InterPro" id="IPR006490">
    <property type="entry name" value="Maj_tail_phi13"/>
</dbReference>
<dbReference type="OrthoDB" id="3078218at2"/>
<reference evidence="1 2" key="1">
    <citation type="submission" date="2015-09" db="EMBL/GenBank/DDBJ databases">
        <authorList>
            <consortium name="Pathogen Informatics"/>
        </authorList>
    </citation>
    <scope>NUCLEOTIDE SEQUENCE [LARGE SCALE GENOMIC DNA]</scope>
    <source>
        <strain evidence="1 2">2789STDY5834855</strain>
    </source>
</reference>
<dbReference type="RefSeq" id="WP_055277084.1">
    <property type="nucleotide sequence ID" value="NZ_CYZV01000024.1"/>
</dbReference>
<accession>A0A174F2V7</accession>
<dbReference type="Proteomes" id="UP000095558">
    <property type="component" value="Unassembled WGS sequence"/>
</dbReference>
<evidence type="ECO:0000313" key="1">
    <source>
        <dbReference type="EMBL" id="CUO44041.1"/>
    </source>
</evidence>
<name>A0A174F2V7_9CLOT</name>
<gene>
    <name evidence="1" type="ORF">ERS852470_02355</name>
</gene>
<proteinExistence type="predicted"/>
<sequence>MAKKITTGVEKAYYAVLTTDGDSPTYETAKYLPGLREISVTANEEQATMYAENRLYDSENSLGDIEVTLDFASIDTANYAVLFGKKIASDGGIIESADDQPPYIALMVEKTLSGGVKEYLTLFKGKLSIPEDKAKTKEGKTEYQTVSISGLFMPLENGIWKHSVKTSDEGFSLETHAEKWGKTVVIPTEKVIPGV</sequence>
<dbReference type="NCBIfam" id="TIGR01603">
    <property type="entry name" value="maj_tail_phi13"/>
    <property type="match status" value="1"/>
</dbReference>
<dbReference type="Pfam" id="PF04630">
    <property type="entry name" value="Phage_TTP_1"/>
    <property type="match status" value="1"/>
</dbReference>
<organism evidence="1 2">
    <name type="scientific">Clostridium disporicum</name>
    <dbReference type="NCBI Taxonomy" id="84024"/>
    <lineage>
        <taxon>Bacteria</taxon>
        <taxon>Bacillati</taxon>
        <taxon>Bacillota</taxon>
        <taxon>Clostridia</taxon>
        <taxon>Eubacteriales</taxon>
        <taxon>Clostridiaceae</taxon>
        <taxon>Clostridium</taxon>
    </lineage>
</organism>
<dbReference type="InterPro" id="IPR006724">
    <property type="entry name" value="Phage_TTP"/>
</dbReference>
<evidence type="ECO:0000313" key="2">
    <source>
        <dbReference type="Proteomes" id="UP000095558"/>
    </source>
</evidence>